<reference evidence="6" key="2">
    <citation type="submission" date="2020-05" db="UniProtKB">
        <authorList>
            <consortium name="EnsemblMetazoa"/>
        </authorList>
    </citation>
    <scope>IDENTIFICATION</scope>
    <source>
        <strain evidence="6">wikel</strain>
    </source>
</reference>
<comment type="caution">
    <text evidence="2">Lacks conserved residue(s) required for the propagation of feature annotation.</text>
</comment>
<evidence type="ECO:0000256" key="3">
    <source>
        <dbReference type="SAM" id="SignalP"/>
    </source>
</evidence>
<dbReference type="InterPro" id="IPR000834">
    <property type="entry name" value="Peptidase_M14"/>
</dbReference>
<dbReference type="PROSITE" id="PS52035">
    <property type="entry name" value="PEPTIDASE_M14"/>
    <property type="match status" value="1"/>
</dbReference>
<dbReference type="EnsemblMetazoa" id="ISCW024118-RA">
    <property type="protein sequence ID" value="ISCW024118-PA"/>
    <property type="gene ID" value="ISCW024118"/>
</dbReference>
<feature type="signal peptide" evidence="3">
    <location>
        <begin position="1"/>
        <end position="38"/>
    </location>
</feature>
<dbReference type="SUPFAM" id="SSF53187">
    <property type="entry name" value="Zn-dependent exopeptidases"/>
    <property type="match status" value="1"/>
</dbReference>
<proteinExistence type="inferred from homology"/>
<dbReference type="AlphaFoldDB" id="B7P9Z7"/>
<dbReference type="GO" id="GO:0008270">
    <property type="term" value="F:zinc ion binding"/>
    <property type="evidence" value="ECO:0007669"/>
    <property type="project" value="InterPro"/>
</dbReference>
<evidence type="ECO:0000256" key="1">
    <source>
        <dbReference type="ARBA" id="ARBA00005988"/>
    </source>
</evidence>
<dbReference type="PaxDb" id="6945-B7P9Z7"/>
<comment type="similarity">
    <text evidence="1 2">Belongs to the peptidase M14 family.</text>
</comment>
<evidence type="ECO:0000313" key="5">
    <source>
        <dbReference type="EMBL" id="EEC03419.1"/>
    </source>
</evidence>
<accession>B7P9Z7</accession>
<evidence type="ECO:0000259" key="4">
    <source>
        <dbReference type="PROSITE" id="PS52035"/>
    </source>
</evidence>
<evidence type="ECO:0000256" key="2">
    <source>
        <dbReference type="PROSITE-ProRule" id="PRU01379"/>
    </source>
</evidence>
<evidence type="ECO:0000313" key="7">
    <source>
        <dbReference type="Proteomes" id="UP000001555"/>
    </source>
</evidence>
<dbReference type="Gene3D" id="3.40.630.10">
    <property type="entry name" value="Zn peptidases"/>
    <property type="match status" value="1"/>
</dbReference>
<dbReference type="EMBL" id="ABJB010905547">
    <property type="status" value="NOT_ANNOTATED_CDS"/>
    <property type="molecule type" value="Genomic_DNA"/>
</dbReference>
<keyword evidence="7" id="KW-1185">Reference proteome</keyword>
<dbReference type="OrthoDB" id="10249045at2759"/>
<keyword evidence="3" id="KW-0732">Signal</keyword>
<reference evidence="5 7" key="1">
    <citation type="submission" date="2008-03" db="EMBL/GenBank/DDBJ databases">
        <title>Annotation of Ixodes scapularis.</title>
        <authorList>
            <consortium name="Ixodes scapularis Genome Project Consortium"/>
            <person name="Caler E."/>
            <person name="Hannick L.I."/>
            <person name="Bidwell S."/>
            <person name="Joardar V."/>
            <person name="Thiagarajan M."/>
            <person name="Amedeo P."/>
            <person name="Galinsky K.J."/>
            <person name="Schobel S."/>
            <person name="Inman J."/>
            <person name="Hostetler J."/>
            <person name="Miller J."/>
            <person name="Hammond M."/>
            <person name="Megy K."/>
            <person name="Lawson D."/>
            <person name="Kodira C."/>
            <person name="Sutton G."/>
            <person name="Meyer J."/>
            <person name="Hill C.A."/>
            <person name="Birren B."/>
            <person name="Nene V."/>
            <person name="Collins F."/>
            <person name="Alarcon-Chaidez F."/>
            <person name="Wikel S."/>
            <person name="Strausberg R."/>
        </authorList>
    </citation>
    <scope>NUCLEOTIDE SEQUENCE [LARGE SCALE GENOMIC DNA]</scope>
    <source>
        <strain evidence="7">Wikel</strain>
        <strain evidence="5">Wikel colony</strain>
    </source>
</reference>
<evidence type="ECO:0000313" key="6">
    <source>
        <dbReference type="EnsemblMetazoa" id="ISCW024118-PA"/>
    </source>
</evidence>
<dbReference type="GO" id="GO:0004181">
    <property type="term" value="F:metallocarboxypeptidase activity"/>
    <property type="evidence" value="ECO:0007669"/>
    <property type="project" value="InterPro"/>
</dbReference>
<dbReference type="VEuPathDB" id="VectorBase:ISCW024118"/>
<sequence length="83" mass="9254">MSSTFAGSVSMRPSNWCASGLALMCVLLYLSAVKHVRGKSTGGKKRNDYSYYNYEEMTAFLRNVSTNYPDFTKLYSVGKSVES</sequence>
<dbReference type="HOGENOM" id="CLU_2549475_0_0_1"/>
<dbReference type="VEuPathDB" id="VectorBase:ISCP_003404"/>
<organism>
    <name type="scientific">Ixodes scapularis</name>
    <name type="common">Black-legged tick</name>
    <name type="synonym">Deer tick</name>
    <dbReference type="NCBI Taxonomy" id="6945"/>
    <lineage>
        <taxon>Eukaryota</taxon>
        <taxon>Metazoa</taxon>
        <taxon>Ecdysozoa</taxon>
        <taxon>Arthropoda</taxon>
        <taxon>Chelicerata</taxon>
        <taxon>Arachnida</taxon>
        <taxon>Acari</taxon>
        <taxon>Parasitiformes</taxon>
        <taxon>Ixodida</taxon>
        <taxon>Ixodoidea</taxon>
        <taxon>Ixodidae</taxon>
        <taxon>Ixodinae</taxon>
        <taxon>Ixodes</taxon>
    </lineage>
</organism>
<name>B7P9Z7_IXOSC</name>
<dbReference type="EMBL" id="DS668157">
    <property type="protein sequence ID" value="EEC03419.1"/>
    <property type="molecule type" value="Genomic_DNA"/>
</dbReference>
<protein>
    <submittedName>
        <fullName evidence="5 6">Secreted protein, putative</fullName>
    </submittedName>
</protein>
<feature type="non-terminal residue" evidence="5">
    <location>
        <position position="83"/>
    </location>
</feature>
<gene>
    <name evidence="5" type="ORF">IscW_ISCW024118</name>
</gene>
<dbReference type="GO" id="GO:0006508">
    <property type="term" value="P:proteolysis"/>
    <property type="evidence" value="ECO:0007669"/>
    <property type="project" value="InterPro"/>
</dbReference>
<feature type="chain" id="PRO_5010959735" evidence="3">
    <location>
        <begin position="39"/>
        <end position="83"/>
    </location>
</feature>
<dbReference type="Proteomes" id="UP000001555">
    <property type="component" value="Unassembled WGS sequence"/>
</dbReference>
<dbReference type="VEuPathDB" id="VectorBase:ISCI024118"/>
<feature type="domain" description="Peptidase M14" evidence="4">
    <location>
        <begin position="50"/>
        <end position="83"/>
    </location>
</feature>